<evidence type="ECO:0000259" key="4">
    <source>
        <dbReference type="PROSITE" id="PS50026"/>
    </source>
</evidence>
<keyword evidence="1" id="KW-1015">Disulfide bond</keyword>
<dbReference type="EMBL" id="NKHU02000226">
    <property type="protein sequence ID" value="RHZ47277.1"/>
    <property type="molecule type" value="Genomic_DNA"/>
</dbReference>
<keyword evidence="1" id="KW-0245">EGF-like domain</keyword>
<evidence type="ECO:0000256" key="2">
    <source>
        <dbReference type="SAM" id="MobiDB-lite"/>
    </source>
</evidence>
<accession>A0A397G9P0</accession>
<dbReference type="VEuPathDB" id="FungiDB:CDV56_100308"/>
<dbReference type="PANTHER" id="PTHR17178:SF0">
    <property type="entry name" value="SERGLYCIN"/>
    <property type="match status" value="1"/>
</dbReference>
<organism evidence="5 6">
    <name type="scientific">Aspergillus thermomutatus</name>
    <name type="common">Neosartorya pseudofischeri</name>
    <dbReference type="NCBI Taxonomy" id="41047"/>
    <lineage>
        <taxon>Eukaryota</taxon>
        <taxon>Fungi</taxon>
        <taxon>Dikarya</taxon>
        <taxon>Ascomycota</taxon>
        <taxon>Pezizomycotina</taxon>
        <taxon>Eurotiomycetes</taxon>
        <taxon>Eurotiomycetidae</taxon>
        <taxon>Eurotiales</taxon>
        <taxon>Aspergillaceae</taxon>
        <taxon>Aspergillus</taxon>
        <taxon>Aspergillus subgen. Fumigati</taxon>
    </lineage>
</organism>
<name>A0A397G9P0_ASPTH</name>
<evidence type="ECO:0000313" key="5">
    <source>
        <dbReference type="EMBL" id="RHZ47277.1"/>
    </source>
</evidence>
<dbReference type="PANTHER" id="PTHR17178">
    <property type="entry name" value="SECRETORY GRANULE PROTEOGLYCAN CORE PROTEIN"/>
    <property type="match status" value="1"/>
</dbReference>
<evidence type="ECO:0000313" key="6">
    <source>
        <dbReference type="Proteomes" id="UP000215305"/>
    </source>
</evidence>
<dbReference type="InterPro" id="IPR000742">
    <property type="entry name" value="EGF"/>
</dbReference>
<reference evidence="5" key="1">
    <citation type="submission" date="2018-08" db="EMBL/GenBank/DDBJ databases">
        <title>Draft genome sequence of azole-resistant Aspergillus thermomutatus (Neosartorya pseudofischeri) strain HMR AF 39, isolated from a human nasal aspirate.</title>
        <authorList>
            <person name="Parent-Michaud M."/>
            <person name="Dufresne P.J."/>
            <person name="Fournier E."/>
            <person name="Martineau C."/>
            <person name="Moreira S."/>
            <person name="Perkins V."/>
            <person name="De Repentigny L."/>
            <person name="Dufresne S.F."/>
        </authorList>
    </citation>
    <scope>NUCLEOTIDE SEQUENCE [LARGE SCALE GENOMIC DNA]</scope>
    <source>
        <strain evidence="5">HMR AF 39</strain>
    </source>
</reference>
<feature type="transmembrane region" description="Helical" evidence="3">
    <location>
        <begin position="556"/>
        <end position="582"/>
    </location>
</feature>
<dbReference type="CDD" id="cd00054">
    <property type="entry name" value="EGF_CA"/>
    <property type="match status" value="1"/>
</dbReference>
<dbReference type="Proteomes" id="UP000215305">
    <property type="component" value="Unassembled WGS sequence"/>
</dbReference>
<dbReference type="RefSeq" id="XP_026611494.1">
    <property type="nucleotide sequence ID" value="XM_026753927.1"/>
</dbReference>
<feature type="compositionally biased region" description="Basic and acidic residues" evidence="2">
    <location>
        <begin position="336"/>
        <end position="346"/>
    </location>
</feature>
<feature type="compositionally biased region" description="Pro residues" evidence="2">
    <location>
        <begin position="90"/>
        <end position="103"/>
    </location>
</feature>
<feature type="region of interest" description="Disordered" evidence="2">
    <location>
        <begin position="268"/>
        <end position="363"/>
    </location>
</feature>
<keyword evidence="3" id="KW-0472">Membrane</keyword>
<feature type="region of interest" description="Disordered" evidence="2">
    <location>
        <begin position="203"/>
        <end position="237"/>
    </location>
</feature>
<dbReference type="PROSITE" id="PS50026">
    <property type="entry name" value="EGF_3"/>
    <property type="match status" value="1"/>
</dbReference>
<feature type="domain" description="EGF-like" evidence="4">
    <location>
        <begin position="591"/>
        <end position="628"/>
    </location>
</feature>
<feature type="compositionally biased region" description="Pro residues" evidence="2">
    <location>
        <begin position="134"/>
        <end position="143"/>
    </location>
</feature>
<comment type="caution">
    <text evidence="1">Lacks conserved residue(s) required for the propagation of feature annotation.</text>
</comment>
<dbReference type="PROSITE" id="PS00022">
    <property type="entry name" value="EGF_1"/>
    <property type="match status" value="1"/>
</dbReference>
<feature type="compositionally biased region" description="Polar residues" evidence="2">
    <location>
        <begin position="1"/>
        <end position="16"/>
    </location>
</feature>
<dbReference type="STRING" id="41047.A0A397G9P0"/>
<keyword evidence="3" id="KW-0812">Transmembrane</keyword>
<evidence type="ECO:0000256" key="1">
    <source>
        <dbReference type="PROSITE-ProRule" id="PRU00076"/>
    </source>
</evidence>
<evidence type="ECO:0000256" key="3">
    <source>
        <dbReference type="SAM" id="Phobius"/>
    </source>
</evidence>
<feature type="region of interest" description="Disordered" evidence="2">
    <location>
        <begin position="768"/>
        <end position="797"/>
    </location>
</feature>
<gene>
    <name evidence="5" type="ORF">CDV56_100308</name>
</gene>
<sequence>MEPTSLKSSDHNSQLTGPKVDRKGSVKRARQMLEAGRRPDIAMAPSQSTHPGPTPKLKADQSHMTQWPLPTDGSLQTNVSGPQARLFIPKGPPPERPPRPDAPSPSVYSERSMSDIAPSPLHLGRPIPSFSHPLPHPPPPRPPFKGHLPPYGPERAAHPAPRVPMTTDESLRQSTASSFVSIPSIPDFALPAQPTPAEMNLAQRQPQGRLAPSNAARFSTKRRSSVSPIPEELSDSPTILQGSYASSRVIPSSWGSAPAGSEILGAYLDVGSDDDRDPTPSVHEGDSTLVRQASLGKRGKPSLRTIQKPSSPSPVSTVEEHSVSNIMPAGTASEKIAAESKYERHSVSTVSTESSEIDPEKPPIVVDINGRHPALKHTDNDMGFPPKELEILPKAAPTMSDKRPGGRRPPRLDIGAVRAAEARGSLTSLPDLIRRATKLASNLEHGRTASRNDLLNNGTSRFAQGELHIQWAHETDRKLRTKLTSRSGHNARKSGSIKDILASFPPPAGTPEVRSSWPDFFRRTPMHHLRSNDTGPETGEEKGQQRSRRCCGMPPWLFIFVCFLIIAIILVAVLVPVFLVAVPRHKSSSSSGSQCEKTTPCENGGVSVSSGSICSCVCANGYTGSRCTVGGDASCVTTEIVQGSTSKNATMGSDLPRLFEESSSNFSIPLDPISIMALFSQNNVSCTTENSLVSFKSLSSTSNKARRASLMESVGDWLISEKIAPAVEESAPSSTTGEIPTQTLAARGSVGTKNGILFDESYTSTAAATTATPSSGTATEQTTQGTPPPKPTSTPTPAAIPAKVLDFSRIAVLYIFEKTAAFNAAMQTEGNIETYLAASYSTSQTGTFDVDLSASGIKGNFTLNFDEFTITMPNGTVVGGK</sequence>
<feature type="compositionally biased region" description="Low complexity" evidence="2">
    <location>
        <begin position="768"/>
        <end position="785"/>
    </location>
</feature>
<feature type="region of interest" description="Disordered" evidence="2">
    <location>
        <begin position="480"/>
        <end position="548"/>
    </location>
</feature>
<feature type="region of interest" description="Disordered" evidence="2">
    <location>
        <begin position="1"/>
        <end position="176"/>
    </location>
</feature>
<dbReference type="AlphaFoldDB" id="A0A397G9P0"/>
<keyword evidence="3" id="KW-1133">Transmembrane helix</keyword>
<dbReference type="GeneID" id="38122282"/>
<dbReference type="OrthoDB" id="283575at2759"/>
<feature type="disulfide bond" evidence="1">
    <location>
        <begin position="618"/>
        <end position="627"/>
    </location>
</feature>
<dbReference type="PROSITE" id="PS01186">
    <property type="entry name" value="EGF_2"/>
    <property type="match status" value="1"/>
</dbReference>
<proteinExistence type="predicted"/>
<comment type="caution">
    <text evidence="5">The sequence shown here is derived from an EMBL/GenBank/DDBJ whole genome shotgun (WGS) entry which is preliminary data.</text>
</comment>
<protein>
    <recommendedName>
        <fullName evidence="4">EGF-like domain-containing protein</fullName>
    </recommendedName>
</protein>
<keyword evidence="6" id="KW-1185">Reference proteome</keyword>